<feature type="non-terminal residue" evidence="1">
    <location>
        <position position="97"/>
    </location>
</feature>
<evidence type="ECO:0000313" key="1">
    <source>
        <dbReference type="EMBL" id="KIE05736.1"/>
    </source>
</evidence>
<dbReference type="Proteomes" id="UP000031258">
    <property type="component" value="Unassembled WGS sequence"/>
</dbReference>
<dbReference type="InterPro" id="IPR029060">
    <property type="entry name" value="PIN-like_dom_sf"/>
</dbReference>
<dbReference type="SUPFAM" id="SSF88723">
    <property type="entry name" value="PIN domain-like"/>
    <property type="match status" value="1"/>
</dbReference>
<organism evidence="1 2">
    <name type="scientific">Candidatus Jidaibacter acanthamoebae</name>
    <dbReference type="NCBI Taxonomy" id="86105"/>
    <lineage>
        <taxon>Bacteria</taxon>
        <taxon>Pseudomonadati</taxon>
        <taxon>Pseudomonadota</taxon>
        <taxon>Alphaproteobacteria</taxon>
        <taxon>Rickettsiales</taxon>
        <taxon>Candidatus Midichloriaceae</taxon>
        <taxon>Candidatus Jidaibacter</taxon>
    </lineage>
</organism>
<dbReference type="Gene3D" id="3.40.50.1010">
    <property type="entry name" value="5'-nuclease"/>
    <property type="match status" value="1"/>
</dbReference>
<dbReference type="EMBL" id="JSWE01000078">
    <property type="protein sequence ID" value="KIE05736.1"/>
    <property type="molecule type" value="Genomic_DNA"/>
</dbReference>
<evidence type="ECO:0008006" key="3">
    <source>
        <dbReference type="Google" id="ProtNLM"/>
    </source>
</evidence>
<protein>
    <recommendedName>
        <fullName evidence="3">PIN domain-containing protein</fullName>
    </recommendedName>
</protein>
<keyword evidence="2" id="KW-1185">Reference proteome</keyword>
<sequence>MNKKYNIIDTNFILRYLLADNQEQYQIAKTFFQNVKSGKIRAYLEQAVIMEVIFVLSSYYKVPRDRIVNVLNNFLRYKGLVINEKEIIIKALEIYIT</sequence>
<evidence type="ECO:0000313" key="2">
    <source>
        <dbReference type="Proteomes" id="UP000031258"/>
    </source>
</evidence>
<reference evidence="1 2" key="1">
    <citation type="submission" date="2014-11" db="EMBL/GenBank/DDBJ databases">
        <title>A Rickettsiales Symbiont of Amoebae With Ancient Features.</title>
        <authorList>
            <person name="Schulz F."/>
            <person name="Martijn J."/>
            <person name="Wascher F."/>
            <person name="Kostanjsek R."/>
            <person name="Ettema T.J."/>
            <person name="Horn M."/>
        </authorList>
    </citation>
    <scope>NUCLEOTIDE SEQUENCE [LARGE SCALE GENOMIC DNA]</scope>
    <source>
        <strain evidence="1 2">UWC36</strain>
    </source>
</reference>
<dbReference type="AlphaFoldDB" id="A0A0C1N096"/>
<name>A0A0C1N096_9RICK</name>
<dbReference type="OrthoDB" id="3175275at2"/>
<accession>A0A0C1N096</accession>
<dbReference type="RefSeq" id="WP_039455537.1">
    <property type="nucleotide sequence ID" value="NZ_JSWE01000078.1"/>
</dbReference>
<gene>
    <name evidence="1" type="ORF">NF27_DB00030</name>
</gene>
<dbReference type="STRING" id="86105.NF27_DB00030"/>
<comment type="caution">
    <text evidence="1">The sequence shown here is derived from an EMBL/GenBank/DDBJ whole genome shotgun (WGS) entry which is preliminary data.</text>
</comment>
<proteinExistence type="predicted"/>